<accession>A0A4Y3WU97</accession>
<organism evidence="2 3">
    <name type="scientific">Pseudonocardia hydrocarbonoxydans</name>
    <dbReference type="NCBI Taxonomy" id="76726"/>
    <lineage>
        <taxon>Bacteria</taxon>
        <taxon>Bacillati</taxon>
        <taxon>Actinomycetota</taxon>
        <taxon>Actinomycetes</taxon>
        <taxon>Pseudonocardiales</taxon>
        <taxon>Pseudonocardiaceae</taxon>
        <taxon>Pseudonocardia</taxon>
    </lineage>
</organism>
<dbReference type="EMBL" id="BJNG01000037">
    <property type="protein sequence ID" value="GEC21861.1"/>
    <property type="molecule type" value="Genomic_DNA"/>
</dbReference>
<reference evidence="2 3" key="1">
    <citation type="submission" date="2019-06" db="EMBL/GenBank/DDBJ databases">
        <title>Whole genome shotgun sequence of Pseudonocardia hydrocarbonoxydans NBRC 14498.</title>
        <authorList>
            <person name="Hosoyama A."/>
            <person name="Uohara A."/>
            <person name="Ohji S."/>
            <person name="Ichikawa N."/>
        </authorList>
    </citation>
    <scope>NUCLEOTIDE SEQUENCE [LARGE SCALE GENOMIC DNA]</scope>
    <source>
        <strain evidence="2 3">NBRC 14498</strain>
    </source>
</reference>
<evidence type="ECO:0000313" key="3">
    <source>
        <dbReference type="Proteomes" id="UP000320338"/>
    </source>
</evidence>
<proteinExistence type="predicted"/>
<keyword evidence="3" id="KW-1185">Reference proteome</keyword>
<name>A0A4Y3WU97_9PSEU</name>
<dbReference type="RefSeq" id="WP_141280821.1">
    <property type="nucleotide sequence ID" value="NZ_BAAARZ010000006.1"/>
</dbReference>
<gene>
    <name evidence="2" type="ORF">PHY01_41440</name>
</gene>
<dbReference type="Proteomes" id="UP000320338">
    <property type="component" value="Unassembled WGS sequence"/>
</dbReference>
<evidence type="ECO:0000313" key="2">
    <source>
        <dbReference type="EMBL" id="GEC21861.1"/>
    </source>
</evidence>
<comment type="caution">
    <text evidence="2">The sequence shown here is derived from an EMBL/GenBank/DDBJ whole genome shotgun (WGS) entry which is preliminary data.</text>
</comment>
<feature type="region of interest" description="Disordered" evidence="1">
    <location>
        <begin position="24"/>
        <end position="79"/>
    </location>
</feature>
<protein>
    <submittedName>
        <fullName evidence="2">Uncharacterized protein</fullName>
    </submittedName>
</protein>
<feature type="compositionally biased region" description="Basic and acidic residues" evidence="1">
    <location>
        <begin position="25"/>
        <end position="38"/>
    </location>
</feature>
<evidence type="ECO:0000256" key="1">
    <source>
        <dbReference type="SAM" id="MobiDB-lite"/>
    </source>
</evidence>
<dbReference type="AlphaFoldDB" id="A0A4Y3WU97"/>
<sequence>MTTASARTIVCVVCDQAFTYPYTGGRDRRTCDQPECKTARKTTNKRSERDRQRPRNGPDGSEYVPADYPHNIPGRPGLDDGEWADVIERNRWYRERHRLRAQPEGVTVDQRSIPLSGADGSVRELLSSGHGYVMDDHRDRDEDPLRLIPTQYRGAVKHWFKLHGEPLAGLAGSRPRPGDPVMHIVGRPDTGPSSPPLRITRRFCARNALVPLERFSLTL</sequence>